<sequence length="1344" mass="147730">MSAQNPLNPTSQSVAQLLPKLHHVDPDYRFMSLNDLFQILTISKHDFLHNDYNTAARVVDGIVKSLDDQNGEVQNLAIKCLAPLVNKIPSSILVPLIEKLSTLTTQNSLDNSITSVALRTVIATLPRPVSGIQPSKEVSDAYSAISRVLIPKLVGRNINPRSGKEYVSHSSSNSGKSDLDVNNEIKPEAVDVLIEVVRCFGPLLNETEISALSSNLISKIDAERVSSIVKKRAVVALSILAVYLSDERLGDFVSQIILSLRDFNLPLSQRKIYISVIGQLARSIPHRIGKHMNSLAPFVLGVLNQQELTQQIEDSADQEHNPEKDDVREAALIALDGCLSSCGSEMFVYTEDVILALFRFLKYDPNYNQDIDEEMSDTQLDCDDNDFSDDEDFEANATFDDDDDDSSWKIRRCAAKALYTLISTRGSGDLLDDSTLFSKIAPLLLQRFSEREESVRLEIIATMASLIRKTGEISYANFSLTDSSSFVKNVPQSRKRRRESSTKDFDTKEMMSTSSGLISPVVDPIPATGPRAELAKLSPMVVIASMKLLKGSSIPTKQALINLLDDILSAQYGGLSEQFCLIVDPIVEAIKVSSSPTSTSFVATTATANSLRIAALRLIGSIASTHSSGVLHPHLFKIIPPVIAAANDKNYKISGEAIGTIEHLVKALTPPRSLSINQSIQSDFQQLYQTIFNRVSTNDADLEVRQRAIQTLGILLARTSNRDGQTLLSCDDHTLALDLLSERLKNETTRLAAVHAINTVAVLANMKNWLQPEWIRDVSLELSAQFRKSNRSLRGASLAAMKNLLVTSAAASSLDSVTIKSIVVTILPLLTHVDLHLLSPALLVLATLVNNNPELVVTDKLNSALCELLKANLGSSVIESLLELVANIGSNGVGQTLMFSLLNHVNVNSDPSVVGKVVGTLLVHGGPSVGVNIDDFLAEIINSDSDELRRCLALTVLGEVGLRLGDKSKLTAATFTSQFSTGSDKVRIASAIALGRAGAGNTHEFVPEIIKYMNFGGNVQYLLLHSIKEIIHQARNDKADIMEYIQLIWEKLINISQTDENKAVGAECIGRLVIIKPKTYLPELQNYLSDPNPSVRAMAIQALRYTLIDGDDSFESILAKSIVEILSTMLRDIEIENRRLALTTLSSAAHNKPGLIVPNLTELLPFVMHESVIKTEFIREVPMGPFKHKIDDGLEVRKSAYETLYSLMEIAFSRLSILTFYDRVIAGLKDQHEIRALCTLMLTKIVVLDPEETARRLDSIADAFKSILSVKLKDNAVKQEIEKQDDAIRSVLRVTLLLHGSIPSASAALGSIHGNQGWRTYWEWVEKDFEIHLRGLKEELKSVE</sequence>
<evidence type="ECO:0000313" key="6">
    <source>
        <dbReference type="EMBL" id="RKF73146.1"/>
    </source>
</evidence>
<name>A0A420IF33_9PEZI</name>
<gene>
    <name evidence="6" type="ORF">GcM1_245061</name>
</gene>
<proteinExistence type="inferred from homology"/>
<evidence type="ECO:0000256" key="1">
    <source>
        <dbReference type="ARBA" id="ARBA00007657"/>
    </source>
</evidence>
<dbReference type="Proteomes" id="UP000285326">
    <property type="component" value="Unassembled WGS sequence"/>
</dbReference>
<evidence type="ECO:0000259" key="5">
    <source>
        <dbReference type="Pfam" id="PF08623"/>
    </source>
</evidence>
<evidence type="ECO:0000256" key="3">
    <source>
        <dbReference type="ARBA" id="ARBA00022786"/>
    </source>
</evidence>
<keyword evidence="3" id="KW-0833">Ubl conjugation pathway</keyword>
<accession>A0A420IF33</accession>
<dbReference type="Pfam" id="PF08623">
    <property type="entry name" value="TIP120"/>
    <property type="match status" value="1"/>
</dbReference>
<evidence type="ECO:0000256" key="4">
    <source>
        <dbReference type="SAM" id="MobiDB-lite"/>
    </source>
</evidence>
<comment type="caution">
    <text evidence="6">The sequence shown here is derived from an EMBL/GenBank/DDBJ whole genome shotgun (WGS) entry which is preliminary data.</text>
</comment>
<dbReference type="Pfam" id="PF25782">
    <property type="entry name" value="TPR_CAND1"/>
    <property type="match status" value="1"/>
</dbReference>
<dbReference type="InterPro" id="IPR011989">
    <property type="entry name" value="ARM-like"/>
</dbReference>
<evidence type="ECO:0000313" key="7">
    <source>
        <dbReference type="Proteomes" id="UP000285326"/>
    </source>
</evidence>
<organism evidence="6 7">
    <name type="scientific">Golovinomyces cichoracearum</name>
    <dbReference type="NCBI Taxonomy" id="62708"/>
    <lineage>
        <taxon>Eukaryota</taxon>
        <taxon>Fungi</taxon>
        <taxon>Dikarya</taxon>
        <taxon>Ascomycota</taxon>
        <taxon>Pezizomycotina</taxon>
        <taxon>Leotiomycetes</taxon>
        <taxon>Erysiphales</taxon>
        <taxon>Erysiphaceae</taxon>
        <taxon>Golovinomyces</taxon>
    </lineage>
</organism>
<reference evidence="6 7" key="1">
    <citation type="journal article" date="2018" name="BMC Genomics">
        <title>Comparative genome analyses reveal sequence features reflecting distinct modes of host-adaptation between dicot and monocot powdery mildew.</title>
        <authorList>
            <person name="Wu Y."/>
            <person name="Ma X."/>
            <person name="Pan Z."/>
            <person name="Kale S.D."/>
            <person name="Song Y."/>
            <person name="King H."/>
            <person name="Zhang Q."/>
            <person name="Presley C."/>
            <person name="Deng X."/>
            <person name="Wei C.I."/>
            <person name="Xiao S."/>
        </authorList>
    </citation>
    <scope>NUCLEOTIDE SEQUENCE [LARGE SCALE GENOMIC DNA]</scope>
    <source>
        <strain evidence="6">UMSG1</strain>
    </source>
</reference>
<feature type="domain" description="TATA-binding protein interacting (TIP20)" evidence="5">
    <location>
        <begin position="1155"/>
        <end position="1326"/>
    </location>
</feature>
<feature type="compositionally biased region" description="Basic and acidic residues" evidence="4">
    <location>
        <begin position="499"/>
        <end position="509"/>
    </location>
</feature>
<dbReference type="InterPro" id="IPR016024">
    <property type="entry name" value="ARM-type_fold"/>
</dbReference>
<dbReference type="EMBL" id="MCBS01024571">
    <property type="protein sequence ID" value="RKF73146.1"/>
    <property type="molecule type" value="Genomic_DNA"/>
</dbReference>
<dbReference type="InterPro" id="IPR039852">
    <property type="entry name" value="CAND1/CAND2"/>
</dbReference>
<protein>
    <submittedName>
        <fullName evidence="6">Cullin-associated NEDD8-dissociated protein 1, C-terminal part</fullName>
    </submittedName>
</protein>
<dbReference type="Pfam" id="PF02985">
    <property type="entry name" value="HEAT"/>
    <property type="match status" value="1"/>
</dbReference>
<dbReference type="PANTHER" id="PTHR12696">
    <property type="entry name" value="TIP120"/>
    <property type="match status" value="1"/>
</dbReference>
<comment type="similarity">
    <text evidence="1">Belongs to the CAND family.</text>
</comment>
<dbReference type="SUPFAM" id="SSF48371">
    <property type="entry name" value="ARM repeat"/>
    <property type="match status" value="1"/>
</dbReference>
<dbReference type="Gene3D" id="1.25.10.10">
    <property type="entry name" value="Leucine-rich Repeat Variant"/>
    <property type="match status" value="1"/>
</dbReference>
<dbReference type="InterPro" id="IPR000357">
    <property type="entry name" value="HEAT"/>
</dbReference>
<dbReference type="InterPro" id="IPR013932">
    <property type="entry name" value="TATA-bd_TIP120"/>
</dbReference>
<feature type="region of interest" description="Disordered" evidence="4">
    <location>
        <begin position="489"/>
        <end position="509"/>
    </location>
</feature>
<dbReference type="GO" id="GO:0010265">
    <property type="term" value="P:SCF complex assembly"/>
    <property type="evidence" value="ECO:0007669"/>
    <property type="project" value="InterPro"/>
</dbReference>
<keyword evidence="2" id="KW-0677">Repeat</keyword>
<evidence type="ECO:0000256" key="2">
    <source>
        <dbReference type="ARBA" id="ARBA00022737"/>
    </source>
</evidence>